<organism evidence="2 3">
    <name type="scientific">Oceanobacillus longus</name>
    <dbReference type="NCBI Taxonomy" id="930120"/>
    <lineage>
        <taxon>Bacteria</taxon>
        <taxon>Bacillati</taxon>
        <taxon>Bacillota</taxon>
        <taxon>Bacilli</taxon>
        <taxon>Bacillales</taxon>
        <taxon>Bacillaceae</taxon>
        <taxon>Oceanobacillus</taxon>
    </lineage>
</organism>
<proteinExistence type="predicted"/>
<feature type="domain" description="NERD" evidence="1">
    <location>
        <begin position="18"/>
        <end position="137"/>
    </location>
</feature>
<dbReference type="Pfam" id="PF08378">
    <property type="entry name" value="NERD"/>
    <property type="match status" value="1"/>
</dbReference>
<protein>
    <submittedName>
        <fullName evidence="2">Nuclease-related domain-containing protein</fullName>
    </submittedName>
</protein>
<dbReference type="EMBL" id="JBHSAO010000008">
    <property type="protein sequence ID" value="MFC4024507.1"/>
    <property type="molecule type" value="Genomic_DNA"/>
</dbReference>
<keyword evidence="3" id="KW-1185">Reference proteome</keyword>
<evidence type="ECO:0000259" key="1">
    <source>
        <dbReference type="PROSITE" id="PS50965"/>
    </source>
</evidence>
<dbReference type="InterPro" id="IPR011528">
    <property type="entry name" value="NERD"/>
</dbReference>
<evidence type="ECO:0000313" key="3">
    <source>
        <dbReference type="Proteomes" id="UP001595772"/>
    </source>
</evidence>
<dbReference type="Proteomes" id="UP001595772">
    <property type="component" value="Unassembled WGS sequence"/>
</dbReference>
<reference evidence="3" key="1">
    <citation type="journal article" date="2019" name="Int. J. Syst. Evol. Microbiol.">
        <title>The Global Catalogue of Microorganisms (GCM) 10K type strain sequencing project: providing services to taxonomists for standard genome sequencing and annotation.</title>
        <authorList>
            <consortium name="The Broad Institute Genomics Platform"/>
            <consortium name="The Broad Institute Genome Sequencing Center for Infectious Disease"/>
            <person name="Wu L."/>
            <person name="Ma J."/>
        </authorList>
    </citation>
    <scope>NUCLEOTIDE SEQUENCE [LARGE SCALE GENOMIC DNA]</scope>
    <source>
        <strain evidence="3">IBRC-M 10703</strain>
    </source>
</reference>
<name>A0ABV8H0Y1_9BACI</name>
<evidence type="ECO:0000313" key="2">
    <source>
        <dbReference type="EMBL" id="MFC4024507.1"/>
    </source>
</evidence>
<dbReference type="PROSITE" id="PS50965">
    <property type="entry name" value="NERD"/>
    <property type="match status" value="1"/>
</dbReference>
<dbReference type="RefSeq" id="WP_379496998.1">
    <property type="nucleotide sequence ID" value="NZ_JBHSAO010000008.1"/>
</dbReference>
<accession>A0ABV8H0Y1</accession>
<gene>
    <name evidence="2" type="ORF">ACFOUV_11940</name>
</gene>
<comment type="caution">
    <text evidence="2">The sequence shown here is derived from an EMBL/GenBank/DDBJ whole genome shotgun (WGS) entry which is preliminary data.</text>
</comment>
<sequence>MNHPIKDIVNSQARILRAGYNGEIALQFPLSFLPYDEFLIFHHLRIPDAHGFFQIDILLLSKKFLLIIEVKNIDGEVSFDDFGQSIRRKQGKEDAFTNPIEQINLQHIRLLRWLRNYNLPIIPIEKIAVYSSRHTILKDITNDKAISNTVIRKDKILSKIDEMKQKHLIPVLTEDQLMELSYKLLSAHTEENMDALEKFKVSPEELITGVICPKCGEVPMIRKSGKWNCIQCKTISKTAHKQDLRDYALLICEYISNKNAREFLQLPSINTARNLLKGNYRQIADTSGRKYHLVEEIFE</sequence>